<dbReference type="RefSeq" id="WP_216876161.1">
    <property type="nucleotide sequence ID" value="NZ_JAERQM010000003.1"/>
</dbReference>
<dbReference type="InterPro" id="IPR022028">
    <property type="entry name" value="DUF3604"/>
</dbReference>
<name>A0ABS6HA75_9PROT</name>
<evidence type="ECO:0000313" key="2">
    <source>
        <dbReference type="Proteomes" id="UP000689967"/>
    </source>
</evidence>
<accession>A0ABS6HA75</accession>
<evidence type="ECO:0000313" key="1">
    <source>
        <dbReference type="EMBL" id="MBU8544722.1"/>
    </source>
</evidence>
<sequence length="770" mass="83700">MPTRAEPRQFTIPGYGKGHTAHHTDYLVPEIGTVAMTPTDPVVAGSHAEFTIVFTAGRFGVDDTGSIRICTRQVSDLARPQFTDPKAPNYVTAEASNGAQLSLDFNPKLAMRPWSRTLTVNVNRGFLAPGETITVRLGDRRFGSPGLRMQTYCEEAFHFLVLADVFATTNWALLDAQPTLRVIPGDAASHLAVLPTQRRPAQDFALALRADDIWGNPTDRLGGTFRLRASAPVAGLPETFTWPEGARAHRIEGLRAEAGDLTIDWLDEAGGLIARSNPMRVAEAALLPFWADLHGQSGETVGTGTARQLAAYARNLAFVDAMCHQGNDFQISDAFWQDLNRATAEFNEDGRFVFFPGYEWSGNTAIGGDRNVLLPEEGRPIRRSCRALVEDLSDPGTDAHDARALHAAMRADGRPALCIPHVGGRYANLGYAHDKMLERAVEVHSDWGTFDWLLQDAFAAGGRVGIVAGSDGHKGRQGASHPGASQFGSYGGLTCLLAEELSRPALFEALRRRRHYATTSATRVLLDVKAVLAQAADRHIDDPALGGPPVDRTAEAGMGDILTGVGDATCRFEAELVAASPIERIELHNRTERLEVIRPFTAAELGHRIRVVWEGSEYRGRGRETLWNGSVALEGNGWSGVSPINRFNVDKPFAADASSVRFQAVTTGGFGGFDAMLDEAQGGTLKIDTGLVKAELPIRDIGFEDCVFEAGGLGRRIRVFRLPDENPHRAFRFTRQVPLRAEGDNAIFLRATLEGGAVVWSSPIYLIRQA</sequence>
<dbReference type="EMBL" id="JAERQM010000003">
    <property type="protein sequence ID" value="MBU8544722.1"/>
    <property type="molecule type" value="Genomic_DNA"/>
</dbReference>
<proteinExistence type="predicted"/>
<comment type="caution">
    <text evidence="1">The sequence shown here is derived from an EMBL/GenBank/DDBJ whole genome shotgun (WGS) entry which is preliminary data.</text>
</comment>
<protein>
    <submittedName>
        <fullName evidence="1">DUF3604 domain-containing protein</fullName>
    </submittedName>
</protein>
<dbReference type="Proteomes" id="UP000689967">
    <property type="component" value="Unassembled WGS sequence"/>
</dbReference>
<gene>
    <name evidence="1" type="ORF">JJQ90_13460</name>
</gene>
<keyword evidence="2" id="KW-1185">Reference proteome</keyword>
<reference evidence="1 2" key="1">
    <citation type="submission" date="2021-01" db="EMBL/GenBank/DDBJ databases">
        <title>Roseomonas sp. nov, a bacterium isolated from an oil production mixture in Yumen Oilfield.</title>
        <authorList>
            <person name="Wu D."/>
        </authorList>
    </citation>
    <scope>NUCLEOTIDE SEQUENCE [LARGE SCALE GENOMIC DNA]</scope>
    <source>
        <strain evidence="1 2">ROY-5-3</strain>
    </source>
</reference>
<organism evidence="1 2">
    <name type="scientific">Falsiroseomonas oleicola</name>
    <dbReference type="NCBI Taxonomy" id="2801474"/>
    <lineage>
        <taxon>Bacteria</taxon>
        <taxon>Pseudomonadati</taxon>
        <taxon>Pseudomonadota</taxon>
        <taxon>Alphaproteobacteria</taxon>
        <taxon>Acetobacterales</taxon>
        <taxon>Roseomonadaceae</taxon>
        <taxon>Falsiroseomonas</taxon>
    </lineage>
</organism>
<dbReference type="Pfam" id="PF12228">
    <property type="entry name" value="DUF3604"/>
    <property type="match status" value="1"/>
</dbReference>